<name>A0A481Z8E7_9VIRU</name>
<proteinExistence type="predicted"/>
<gene>
    <name evidence="1" type="ORF">LCPAC202_03530</name>
</gene>
<organism evidence="1">
    <name type="scientific">Pithovirus LCPAC202</name>
    <dbReference type="NCBI Taxonomy" id="2506592"/>
    <lineage>
        <taxon>Viruses</taxon>
        <taxon>Pithoviruses</taxon>
    </lineage>
</organism>
<sequence>MEINIFQPLKMEPDEFDPFDPERDLDEKITISPKTPITQTGEIDWNNLSDLAGCQIVKKFHDYRQVMSMSGTNRRFQEWVQLCLERLDSPEIIQVPLQVLSGYRALREVHNIIFSIQDTEDVNAISSMLNLTYAIFIFPTGQRGVNLFRKFLISHSTPISQTGSSGRKYGIIREILSWKNFTFGFTDAVLPLESAFTIGRDNSGNLTAVIPTTTPITATAYQALTMIGRMAVDLGKKTINLVDLSYRVEDSRISRIVEDRMLQGFKRVLLVDPLRHRPPAGFSLLYLHRHQMLNFLLQGDFGLTDPLSPPGSENPPLKINLPITMRGISSLNTTRSLLTIYVYYIKRLYDQQDRTHVHFDDLLSRELMGFLKEADRKRRARSRSRIDFNHIRLSNLVSLSGESPIRTMDKMDYQDLINLSLVIPTGFLLNSDPGSVKENLLIVTVKNAYRTAKRNYLAYYLTDGSRVNPDGTINPPN</sequence>
<dbReference type="EMBL" id="MK500534">
    <property type="protein sequence ID" value="QBK91379.1"/>
    <property type="molecule type" value="Genomic_DNA"/>
</dbReference>
<protein>
    <submittedName>
        <fullName evidence="1">Uncharacterized protein</fullName>
    </submittedName>
</protein>
<reference evidence="1" key="1">
    <citation type="journal article" date="2019" name="MBio">
        <title>Virus Genomes from Deep Sea Sediments Expand the Ocean Megavirome and Support Independent Origins of Viral Gigantism.</title>
        <authorList>
            <person name="Backstrom D."/>
            <person name="Yutin N."/>
            <person name="Jorgensen S.L."/>
            <person name="Dharamshi J."/>
            <person name="Homa F."/>
            <person name="Zaremba-Niedwiedzka K."/>
            <person name="Spang A."/>
            <person name="Wolf Y.I."/>
            <person name="Koonin E.V."/>
            <person name="Ettema T.J."/>
        </authorList>
    </citation>
    <scope>NUCLEOTIDE SEQUENCE</scope>
</reference>
<accession>A0A481Z8E7</accession>
<evidence type="ECO:0000313" key="1">
    <source>
        <dbReference type="EMBL" id="QBK91379.1"/>
    </source>
</evidence>